<accession>A0A645GNG1</accession>
<dbReference type="AlphaFoldDB" id="A0A645GNG1"/>
<feature type="compositionally biased region" description="Basic and acidic residues" evidence="1">
    <location>
        <begin position="1"/>
        <end position="12"/>
    </location>
</feature>
<evidence type="ECO:0000256" key="1">
    <source>
        <dbReference type="SAM" id="MobiDB-lite"/>
    </source>
</evidence>
<gene>
    <name evidence="2" type="ORF">SDC9_175838</name>
</gene>
<dbReference type="EMBL" id="VSSQ01078680">
    <property type="protein sequence ID" value="MPN28397.1"/>
    <property type="molecule type" value="Genomic_DNA"/>
</dbReference>
<proteinExistence type="predicted"/>
<name>A0A645GNG1_9ZZZZ</name>
<comment type="caution">
    <text evidence="2">The sequence shown here is derived from an EMBL/GenBank/DDBJ whole genome shotgun (WGS) entry which is preliminary data.</text>
</comment>
<protein>
    <recommendedName>
        <fullName evidence="3">DUF4367 domain-containing protein</fullName>
    </recommendedName>
</protein>
<organism evidence="2">
    <name type="scientific">bioreactor metagenome</name>
    <dbReference type="NCBI Taxonomy" id="1076179"/>
    <lineage>
        <taxon>unclassified sequences</taxon>
        <taxon>metagenomes</taxon>
        <taxon>ecological metagenomes</taxon>
    </lineage>
</organism>
<evidence type="ECO:0008006" key="3">
    <source>
        <dbReference type="Google" id="ProtNLM"/>
    </source>
</evidence>
<feature type="region of interest" description="Disordered" evidence="1">
    <location>
        <begin position="1"/>
        <end position="21"/>
    </location>
</feature>
<evidence type="ECO:0000313" key="2">
    <source>
        <dbReference type="EMBL" id="MPN28397.1"/>
    </source>
</evidence>
<sequence length="155" mass="17821">MGTSRYDIHEIPEASPGAPDETEIKLSTLDEIPNYIDVPFLYLRGENFEVVEILLTTYSYRKPGFTIEYYMEDTDIALYEQWPSDDQKHITLGFEGEYISYTLPNGNTLEGSYFKEDESFSAAVLINDMVFCIFANDVPSIDTMYEILDSLTWSN</sequence>
<reference evidence="2" key="1">
    <citation type="submission" date="2019-08" db="EMBL/GenBank/DDBJ databases">
        <authorList>
            <person name="Kucharzyk K."/>
            <person name="Murdoch R.W."/>
            <person name="Higgins S."/>
            <person name="Loffler F."/>
        </authorList>
    </citation>
    <scope>NUCLEOTIDE SEQUENCE</scope>
</reference>